<dbReference type="PANTHER" id="PTHR47529:SF1">
    <property type="entry name" value="PERIPLASMIC CHAPERONE PPID"/>
    <property type="match status" value="1"/>
</dbReference>
<dbReference type="InterPro" id="IPR052029">
    <property type="entry name" value="PpiD_chaperone"/>
</dbReference>
<evidence type="ECO:0000256" key="9">
    <source>
        <dbReference type="ARBA" id="ARBA00040743"/>
    </source>
</evidence>
<dbReference type="EMBL" id="BBNS01000038">
    <property type="protein sequence ID" value="GAL73064.1"/>
    <property type="molecule type" value="Genomic_DNA"/>
</dbReference>
<keyword evidence="11" id="KW-0697">Rotamase</keyword>
<evidence type="ECO:0000256" key="8">
    <source>
        <dbReference type="ARBA" id="ARBA00038408"/>
    </source>
</evidence>
<dbReference type="InterPro" id="IPR027304">
    <property type="entry name" value="Trigger_fact/SurA_dom_sf"/>
</dbReference>
<dbReference type="SUPFAM" id="SSF54534">
    <property type="entry name" value="FKBP-like"/>
    <property type="match status" value="1"/>
</dbReference>
<sequence length="709" mass="79203">MAVLNKIRQRSLFLILIIALALFSFVLADLFRNSDALTARSQSTVATINGKDINRDEFLQKVENMQRQMGPNATSTQVMNRVWNLEVREAVLSTQYEKLGISVEKDQMRDLLKTALSGSPEFLNEAGLFDEGKLNEYIANLKNTSEEQYQGWVNYEKSIAANALQQNYFNLVKAGLVGTLSEGKLEHQLEGNKVDIKFVQIPYTQIADSTISVSKSDIAAYIKAHKNEFEVEASRDIKYVEFKEAATVEDENAIKATLKAFKNGRSVDDRGRKDSIAPFSTIKDHDEYINLIAESDLKFDDRFVFKSSLPAQVADSIYNLNEGQVYGPYRDGDFFKLTKLIETKQIPDSAKVRHILIPYIGSQSSGGTATQTEEEAKATADSLLTVLKRNKSKFPEFVKEFSSDRGSIENEGRYDWHPYGTMVEEFNDFEFNGKVGDMDIVKTIFGYHIVEIEGLKDKKKAVKVGTIARRIEPSEATINEVFRKASNFEIEAGKGDFEAVAKENNYNVRPVNGIKALDENIPGIGNQRPIVRWTFEEETEVGDIKRFTISGGYAIAQLVAKHEEGLMDVEDASATVLPKIRKERKAELIKERVTASNIDDVATAENTSVRTALAVNMKNPTISGAGREPLVVGAAFALEEGETSELIAGERGVYMVQVTKKTPAVELENYQSFANRVETQKSSVVNSKLYNALKDAAEIEDNRAKLQIQ</sequence>
<evidence type="ECO:0000313" key="13">
    <source>
        <dbReference type="EMBL" id="GAL68702.1"/>
    </source>
</evidence>
<evidence type="ECO:0000313" key="15">
    <source>
        <dbReference type="EMBL" id="GAL90289.1"/>
    </source>
</evidence>
<dbReference type="GO" id="GO:0005886">
    <property type="term" value="C:plasma membrane"/>
    <property type="evidence" value="ECO:0007669"/>
    <property type="project" value="UniProtKB-SubCell"/>
</dbReference>
<reference evidence="17" key="1">
    <citation type="journal article" date="2014" name="Genome Announc.">
        <title>Draft Genome Sequence of Marine Flavobacterium Jejuia pallidilutea Strain 11shimoA1 and Pigmentation Mutants.</title>
        <authorList>
            <person name="Takatani N."/>
            <person name="Nakanishi M."/>
            <person name="Meirelles P."/>
            <person name="Mino S."/>
            <person name="Suda W."/>
            <person name="Oshima K."/>
            <person name="Hattori M."/>
            <person name="Ohkuma M."/>
            <person name="Hosokawa M."/>
            <person name="Miyashita K."/>
            <person name="Thompson F.L."/>
            <person name="Niwa A."/>
            <person name="Sawabe T."/>
            <person name="Sawabe T."/>
        </authorList>
    </citation>
    <scope>NUCLEOTIDE SEQUENCE [LARGE SCALE GENOMIC DNA]</scope>
    <source>
        <strain evidence="17">JCM 19538</strain>
    </source>
</reference>
<evidence type="ECO:0000256" key="2">
    <source>
        <dbReference type="ARBA" id="ARBA00022475"/>
    </source>
</evidence>
<keyword evidence="2" id="KW-1003">Cell membrane</keyword>
<keyword evidence="4" id="KW-0812">Transmembrane</keyword>
<comment type="caution">
    <text evidence="14">The sequence shown here is derived from an EMBL/GenBank/DDBJ whole genome shotgun (WGS) entry which is preliminary data.</text>
</comment>
<dbReference type="EMBL" id="BBNR01000024">
    <property type="protein sequence ID" value="GAL68702.1"/>
    <property type="molecule type" value="Genomic_DNA"/>
</dbReference>
<dbReference type="GO" id="GO:0003755">
    <property type="term" value="F:peptidyl-prolyl cis-trans isomerase activity"/>
    <property type="evidence" value="ECO:0007669"/>
    <property type="project" value="UniProtKB-KW"/>
</dbReference>
<keyword evidence="11 14" id="KW-0413">Isomerase</keyword>
<evidence type="ECO:0000256" key="5">
    <source>
        <dbReference type="ARBA" id="ARBA00022989"/>
    </source>
</evidence>
<dbReference type="Pfam" id="PF13616">
    <property type="entry name" value="Rotamase_3"/>
    <property type="match status" value="1"/>
</dbReference>
<keyword evidence="7" id="KW-0143">Chaperone</keyword>
<keyword evidence="6" id="KW-0472">Membrane</keyword>
<proteinExistence type="inferred from homology"/>
<dbReference type="STRING" id="504487.JCM19538_54"/>
<dbReference type="OrthoDB" id="9812372at2"/>
<dbReference type="AlphaFoldDB" id="A0A090WCB9"/>
<evidence type="ECO:0000256" key="3">
    <source>
        <dbReference type="ARBA" id="ARBA00022519"/>
    </source>
</evidence>
<comment type="similarity">
    <text evidence="8">Belongs to the PpiD chaperone family.</text>
</comment>
<protein>
    <recommendedName>
        <fullName evidence="9">Periplasmic chaperone PpiD</fullName>
    </recommendedName>
    <alternativeName>
        <fullName evidence="10">Periplasmic folding chaperone</fullName>
    </alternativeName>
</protein>
<dbReference type="Proteomes" id="UP000030184">
    <property type="component" value="Unassembled WGS sequence"/>
</dbReference>
<dbReference type="PANTHER" id="PTHR47529">
    <property type="entry name" value="PEPTIDYL-PROLYL CIS-TRANS ISOMERASE D"/>
    <property type="match status" value="1"/>
</dbReference>
<accession>A0A090WCB9</accession>
<evidence type="ECO:0000259" key="12">
    <source>
        <dbReference type="PROSITE" id="PS50198"/>
    </source>
</evidence>
<evidence type="ECO:0000256" key="11">
    <source>
        <dbReference type="PROSITE-ProRule" id="PRU00278"/>
    </source>
</evidence>
<keyword evidence="3" id="KW-0997">Cell inner membrane</keyword>
<dbReference type="RefSeq" id="WP_042246169.1">
    <property type="nucleotide sequence ID" value="NZ_BBNR01000024.1"/>
</dbReference>
<evidence type="ECO:0000256" key="6">
    <source>
        <dbReference type="ARBA" id="ARBA00023136"/>
    </source>
</evidence>
<keyword evidence="17" id="KW-1185">Reference proteome</keyword>
<feature type="domain" description="PpiC" evidence="12">
    <location>
        <begin position="347"/>
        <end position="454"/>
    </location>
</feature>
<evidence type="ECO:0000256" key="1">
    <source>
        <dbReference type="ARBA" id="ARBA00004382"/>
    </source>
</evidence>
<dbReference type="Pfam" id="PF13623">
    <property type="entry name" value="SurA_N_2"/>
    <property type="match status" value="1"/>
</dbReference>
<dbReference type="Proteomes" id="UP000029646">
    <property type="component" value="Unassembled WGS sequence"/>
</dbReference>
<evidence type="ECO:0000313" key="14">
    <source>
        <dbReference type="EMBL" id="GAL73064.1"/>
    </source>
</evidence>
<dbReference type="InterPro" id="IPR000297">
    <property type="entry name" value="PPIase_PpiC"/>
</dbReference>
<dbReference type="Proteomes" id="UP000029641">
    <property type="component" value="Unassembled WGS sequence"/>
</dbReference>
<dbReference type="SUPFAM" id="SSF109998">
    <property type="entry name" value="Triger factor/SurA peptide-binding domain-like"/>
    <property type="match status" value="1"/>
</dbReference>
<evidence type="ECO:0000313" key="17">
    <source>
        <dbReference type="Proteomes" id="UP000030184"/>
    </source>
</evidence>
<dbReference type="InterPro" id="IPR046357">
    <property type="entry name" value="PPIase_dom_sf"/>
</dbReference>
<evidence type="ECO:0000256" key="4">
    <source>
        <dbReference type="ARBA" id="ARBA00022692"/>
    </source>
</evidence>
<gene>
    <name evidence="13" type="ORF">JCM19301_1072</name>
    <name evidence="14" type="ORF">JCM19302_243</name>
    <name evidence="15" type="ORF">JCM19538_54</name>
</gene>
<dbReference type="PROSITE" id="PS50198">
    <property type="entry name" value="PPIC_PPIASE_2"/>
    <property type="match status" value="1"/>
</dbReference>
<dbReference type="Gene3D" id="3.10.50.40">
    <property type="match status" value="1"/>
</dbReference>
<dbReference type="eggNOG" id="COG0760">
    <property type="taxonomic scope" value="Bacteria"/>
</dbReference>
<organism evidence="14 16">
    <name type="scientific">Jejuia pallidilutea</name>
    <dbReference type="NCBI Taxonomy" id="504487"/>
    <lineage>
        <taxon>Bacteria</taxon>
        <taxon>Pseudomonadati</taxon>
        <taxon>Bacteroidota</taxon>
        <taxon>Flavobacteriia</taxon>
        <taxon>Flavobacteriales</taxon>
        <taxon>Flavobacteriaceae</taxon>
        <taxon>Jejuia</taxon>
    </lineage>
</organism>
<keyword evidence="5" id="KW-1133">Transmembrane helix</keyword>
<evidence type="ECO:0000256" key="10">
    <source>
        <dbReference type="ARBA" id="ARBA00042775"/>
    </source>
</evidence>
<dbReference type="EMBL" id="BBNY01000074">
    <property type="protein sequence ID" value="GAL90289.1"/>
    <property type="molecule type" value="Genomic_DNA"/>
</dbReference>
<name>A0A090WCB9_9FLAO</name>
<evidence type="ECO:0000256" key="7">
    <source>
        <dbReference type="ARBA" id="ARBA00023186"/>
    </source>
</evidence>
<comment type="subcellular location">
    <subcellularLocation>
        <location evidence="1">Cell inner membrane</location>
        <topology evidence="1">Single-pass type II membrane protein</topology>
        <orientation evidence="1">Periplasmic side</orientation>
    </subcellularLocation>
</comment>
<evidence type="ECO:0000313" key="16">
    <source>
        <dbReference type="Proteomes" id="UP000029646"/>
    </source>
</evidence>